<evidence type="ECO:0000256" key="5">
    <source>
        <dbReference type="RuleBase" id="RU363019"/>
    </source>
</evidence>
<evidence type="ECO:0000259" key="6">
    <source>
        <dbReference type="PROSITE" id="PS50072"/>
    </source>
</evidence>
<dbReference type="CDD" id="cd00317">
    <property type="entry name" value="cyclophilin"/>
    <property type="match status" value="1"/>
</dbReference>
<name>A0A0A2EIP0_PORCN</name>
<dbReference type="InterPro" id="IPR044666">
    <property type="entry name" value="Cyclophilin_A-like"/>
</dbReference>
<dbReference type="Proteomes" id="UP000030125">
    <property type="component" value="Unassembled WGS sequence"/>
</dbReference>
<dbReference type="AlphaFoldDB" id="A0A0A2EIP0"/>
<comment type="caution">
    <text evidence="7">The sequence shown here is derived from an EMBL/GenBank/DDBJ whole genome shotgun (WGS) entry which is preliminary data.</text>
</comment>
<dbReference type="PROSITE" id="PS50072">
    <property type="entry name" value="CSA_PPIASE_2"/>
    <property type="match status" value="1"/>
</dbReference>
<dbReference type="InterPro" id="IPR029000">
    <property type="entry name" value="Cyclophilin-like_dom_sf"/>
</dbReference>
<evidence type="ECO:0000256" key="3">
    <source>
        <dbReference type="ARBA" id="ARBA00023110"/>
    </source>
</evidence>
<dbReference type="PANTHER" id="PTHR45625:SF4">
    <property type="entry name" value="PEPTIDYLPROLYL ISOMERASE DOMAIN AND WD REPEAT-CONTAINING PROTEIN 1"/>
    <property type="match status" value="1"/>
</dbReference>
<sequence length="225" mass="25721">MLRTIFITLTVIALTTLSVLAQSLTEKEVIIEFKTNKGTFIVKLYNETPKHRDNFLKLVRNNSYDNIIFHRVINGFMIQAGGNVLKGNEETKTQLEEQHKETLEAEFMYPKLFHKQGVLAAARVGDDENPEKRSSSFQFYIVTGKFFLDHELEKMFKKKGLPLPKEVKDVYLGKGGAPHLDGEYTVFGEVVKGDRVIDKIQHTETDDEDAPIKPVYIKSTKIIDK</sequence>
<comment type="function">
    <text evidence="1 5">PPIases accelerate the folding of proteins. It catalyzes the cis-trans isomerization of proline imidic peptide bonds in oligopeptides.</text>
</comment>
<evidence type="ECO:0000256" key="4">
    <source>
        <dbReference type="ARBA" id="ARBA00023235"/>
    </source>
</evidence>
<dbReference type="STRING" id="36874.HQ34_02830"/>
<keyword evidence="3 5" id="KW-0697">Rotamase</keyword>
<dbReference type="RefSeq" id="WP_036852640.1">
    <property type="nucleotide sequence ID" value="NZ_JQJD01000057.1"/>
</dbReference>
<dbReference type="PIRSF" id="PIRSF001467">
    <property type="entry name" value="Peptidylpro_ismrse"/>
    <property type="match status" value="1"/>
</dbReference>
<evidence type="ECO:0000313" key="7">
    <source>
        <dbReference type="EMBL" id="KGN78793.1"/>
    </source>
</evidence>
<reference evidence="7 8" key="1">
    <citation type="submission" date="2014-08" db="EMBL/GenBank/DDBJ databases">
        <title>Porphyromonas cangingivalis strain:COT-109_OH1386 Genome sequencing.</title>
        <authorList>
            <person name="Wallis C."/>
            <person name="Deusch O."/>
            <person name="O'Flynn C."/>
            <person name="Davis I."/>
            <person name="Jospin G."/>
            <person name="Darling A.E."/>
            <person name="Coil D.A."/>
            <person name="Alexiev A."/>
            <person name="Horsfall A."/>
            <person name="Kirkwood N."/>
            <person name="Harris S."/>
            <person name="Eisen J.A."/>
        </authorList>
    </citation>
    <scope>NUCLEOTIDE SEQUENCE [LARGE SCALE GENOMIC DNA]</scope>
    <source>
        <strain evidence="8">COT-109 OH1386</strain>
    </source>
</reference>
<dbReference type="PANTHER" id="PTHR45625">
    <property type="entry name" value="PEPTIDYL-PROLYL CIS-TRANS ISOMERASE-RELATED"/>
    <property type="match status" value="1"/>
</dbReference>
<dbReference type="SUPFAM" id="SSF50891">
    <property type="entry name" value="Cyclophilin-like"/>
    <property type="match status" value="1"/>
</dbReference>
<gene>
    <name evidence="7" type="ORF">HQ35_09110</name>
</gene>
<accession>A0A0A2EIP0</accession>
<dbReference type="Gene3D" id="2.40.100.10">
    <property type="entry name" value="Cyclophilin-like"/>
    <property type="match status" value="1"/>
</dbReference>
<organism evidence="7 8">
    <name type="scientific">Porphyromonas cangingivalis</name>
    <dbReference type="NCBI Taxonomy" id="36874"/>
    <lineage>
        <taxon>Bacteria</taxon>
        <taxon>Pseudomonadati</taxon>
        <taxon>Bacteroidota</taxon>
        <taxon>Bacteroidia</taxon>
        <taxon>Bacteroidales</taxon>
        <taxon>Porphyromonadaceae</taxon>
        <taxon>Porphyromonas</taxon>
    </lineage>
</organism>
<evidence type="ECO:0000256" key="1">
    <source>
        <dbReference type="ARBA" id="ARBA00002388"/>
    </source>
</evidence>
<dbReference type="eggNOG" id="COG0652">
    <property type="taxonomic scope" value="Bacteria"/>
</dbReference>
<feature type="domain" description="PPIase cyclophilin-type" evidence="6">
    <location>
        <begin position="38"/>
        <end position="222"/>
    </location>
</feature>
<dbReference type="PRINTS" id="PR00153">
    <property type="entry name" value="CSAPPISMRASE"/>
</dbReference>
<evidence type="ECO:0000313" key="8">
    <source>
        <dbReference type="Proteomes" id="UP000030125"/>
    </source>
</evidence>
<dbReference type="InterPro" id="IPR024936">
    <property type="entry name" value="Cyclophilin-type_PPIase"/>
</dbReference>
<protein>
    <recommendedName>
        <fullName evidence="5">Peptidyl-prolyl cis-trans isomerase</fullName>
        <shortName evidence="5">PPIase</shortName>
        <ecNumber evidence="5">5.2.1.8</ecNumber>
    </recommendedName>
</protein>
<dbReference type="GO" id="GO:0003755">
    <property type="term" value="F:peptidyl-prolyl cis-trans isomerase activity"/>
    <property type="evidence" value="ECO:0007669"/>
    <property type="project" value="UniProtKB-UniRule"/>
</dbReference>
<keyword evidence="4 5" id="KW-0413">Isomerase</keyword>
<keyword evidence="8" id="KW-1185">Reference proteome</keyword>
<comment type="similarity">
    <text evidence="2 5">Belongs to the cyclophilin-type PPIase family.</text>
</comment>
<dbReference type="Pfam" id="PF00160">
    <property type="entry name" value="Pro_isomerase"/>
    <property type="match status" value="1"/>
</dbReference>
<dbReference type="EMBL" id="JQJD01000057">
    <property type="protein sequence ID" value="KGN78793.1"/>
    <property type="molecule type" value="Genomic_DNA"/>
</dbReference>
<dbReference type="InterPro" id="IPR002130">
    <property type="entry name" value="Cyclophilin-type_PPIase_dom"/>
</dbReference>
<evidence type="ECO:0000256" key="2">
    <source>
        <dbReference type="ARBA" id="ARBA00007365"/>
    </source>
</evidence>
<dbReference type="EC" id="5.2.1.8" evidence="5"/>
<comment type="catalytic activity">
    <reaction evidence="5">
        <text>[protein]-peptidylproline (omega=180) = [protein]-peptidylproline (omega=0)</text>
        <dbReference type="Rhea" id="RHEA:16237"/>
        <dbReference type="Rhea" id="RHEA-COMP:10747"/>
        <dbReference type="Rhea" id="RHEA-COMP:10748"/>
        <dbReference type="ChEBI" id="CHEBI:83833"/>
        <dbReference type="ChEBI" id="CHEBI:83834"/>
        <dbReference type="EC" id="5.2.1.8"/>
    </reaction>
</comment>
<dbReference type="OrthoDB" id="9807797at2"/>
<proteinExistence type="inferred from homology"/>